<dbReference type="EMBL" id="BPQV01000003">
    <property type="protein sequence ID" value="GJE26373.1"/>
    <property type="molecule type" value="Genomic_DNA"/>
</dbReference>
<evidence type="ECO:0000313" key="11">
    <source>
        <dbReference type="Proteomes" id="UP001055156"/>
    </source>
</evidence>
<feature type="repeat" description="TPR" evidence="8">
    <location>
        <begin position="198"/>
        <end position="231"/>
    </location>
</feature>
<evidence type="ECO:0000256" key="2">
    <source>
        <dbReference type="ARBA" id="ARBA00005386"/>
    </source>
</evidence>
<feature type="repeat" description="TPR" evidence="8">
    <location>
        <begin position="52"/>
        <end position="85"/>
    </location>
</feature>
<dbReference type="Pfam" id="PF13432">
    <property type="entry name" value="TPR_16"/>
    <property type="match status" value="2"/>
</dbReference>
<dbReference type="EC" id="2.4.1.255" evidence="3"/>
<gene>
    <name evidence="10" type="primary">bepA_2</name>
    <name evidence="10" type="ORF">LKMONMHP_1224</name>
</gene>
<sequence>MARGSKLSRMASGKAPSLGRLLRSATEHLAADRVSEAEQDYARILAQEPANAAARYGLGLAAMRRGDPTQAVPLFVEALRLQPQQAVHWTALATALLASDRLTEARAILDKFRSWGFDAATIRQQIAPLARTLLDHAATLVQQGRPAEAETRVDLVIALDDKNAAAIHLAGVIASRTERPDQACTLFELAATLETDNATYQRDLGEALLDCGRKGAALRAFERVVELDPSQADAYARLADLNRQRGHLQAALRANTALLGLQPDAPYARNNHGVLLQQLGRPAEALALLEEAVARDPGDAISYSNLVQAALFTSPARALQIAAEFGLRYAGLSEAARHFANDPTPDRPLKVGFVSGDLREHPVSRFIEPFLQHHDRGRIEAFAYFTGEADATTGRLKPLFEGWREIATLDDDLAASLIQADGIDILVDLASHSADHRLLLFARKPAPVQVTWIGLPLTTGLAAIDYRLTDPLYDPEGSEDPLYAETLWRLPGVSYCYWPDRTAPEPAEQAPFQANGFITFGCLNRFEKVSPETLAVWSDLLRAVPDSRLLLIVTDPEDPDTQTEIGRRLTEAGIDPQRVACVPRSGTEKYALHGQVDIALDPFPFNGGTTSYDTLHMGVPYVALRGGQTLSRMGAAVLAGAGLHALVAETTADYVAIAAGLAGDPARLLDLRRGLRDRLRASPHMDHVRHAREVEAAFAGMWRRWCAAQAGEAAAATA</sequence>
<name>A0ABQ4T438_METOR</name>
<dbReference type="GO" id="GO:0008233">
    <property type="term" value="F:peptidase activity"/>
    <property type="evidence" value="ECO:0007669"/>
    <property type="project" value="UniProtKB-KW"/>
</dbReference>
<keyword evidence="11" id="KW-1185">Reference proteome</keyword>
<keyword evidence="6" id="KW-0677">Repeat</keyword>
<comment type="pathway">
    <text evidence="1">Protein modification; protein glycosylation.</text>
</comment>
<evidence type="ECO:0000256" key="4">
    <source>
        <dbReference type="ARBA" id="ARBA00022676"/>
    </source>
</evidence>
<keyword evidence="4" id="KW-0328">Glycosyltransferase</keyword>
<protein>
    <recommendedName>
        <fullName evidence="3">protein O-GlcNAc transferase</fullName>
        <ecNumber evidence="3">2.4.1.255</ecNumber>
    </recommendedName>
</protein>
<dbReference type="PANTHER" id="PTHR44835:SF1">
    <property type="entry name" value="PROTEIN O-GLCNAC TRANSFERASE"/>
    <property type="match status" value="1"/>
</dbReference>
<evidence type="ECO:0000256" key="6">
    <source>
        <dbReference type="ARBA" id="ARBA00022737"/>
    </source>
</evidence>
<reference evidence="10" key="2">
    <citation type="submission" date="2021-08" db="EMBL/GenBank/DDBJ databases">
        <authorList>
            <person name="Tani A."/>
            <person name="Ola A."/>
            <person name="Ogura Y."/>
            <person name="Katsura K."/>
            <person name="Hayashi T."/>
        </authorList>
    </citation>
    <scope>NUCLEOTIDE SEQUENCE</scope>
    <source>
        <strain evidence="10">NBRC 15689</strain>
    </source>
</reference>
<evidence type="ECO:0000256" key="7">
    <source>
        <dbReference type="ARBA" id="ARBA00022803"/>
    </source>
</evidence>
<dbReference type="SMART" id="SM00028">
    <property type="entry name" value="TPR"/>
    <property type="match status" value="7"/>
</dbReference>
<feature type="domain" description="O-GlcNAc transferase C-terminal" evidence="9">
    <location>
        <begin position="339"/>
        <end position="478"/>
    </location>
</feature>
<dbReference type="PANTHER" id="PTHR44835">
    <property type="entry name" value="UDP-N-ACETYLGLUCOSAMINE--PEPTIDE N-ACETYLGLUCOSAMINYLTRANSFERASE SPINDLY-RELATED"/>
    <property type="match status" value="1"/>
</dbReference>
<evidence type="ECO:0000313" key="10">
    <source>
        <dbReference type="EMBL" id="GJE26373.1"/>
    </source>
</evidence>
<dbReference type="GO" id="GO:0006508">
    <property type="term" value="P:proteolysis"/>
    <property type="evidence" value="ECO:0007669"/>
    <property type="project" value="UniProtKB-KW"/>
</dbReference>
<organism evidence="10 11">
    <name type="scientific">Methylobacterium organophilum</name>
    <dbReference type="NCBI Taxonomy" id="410"/>
    <lineage>
        <taxon>Bacteria</taxon>
        <taxon>Pseudomonadati</taxon>
        <taxon>Pseudomonadota</taxon>
        <taxon>Alphaproteobacteria</taxon>
        <taxon>Hyphomicrobiales</taxon>
        <taxon>Methylobacteriaceae</taxon>
        <taxon>Methylobacterium</taxon>
    </lineage>
</organism>
<accession>A0ABQ4T438</accession>
<dbReference type="InterPro" id="IPR019734">
    <property type="entry name" value="TPR_rpt"/>
</dbReference>
<dbReference type="InterPro" id="IPR029489">
    <property type="entry name" value="OGT/SEC/SPY_C"/>
</dbReference>
<dbReference type="Proteomes" id="UP001055156">
    <property type="component" value="Unassembled WGS sequence"/>
</dbReference>
<evidence type="ECO:0000256" key="5">
    <source>
        <dbReference type="ARBA" id="ARBA00022679"/>
    </source>
</evidence>
<keyword evidence="7 8" id="KW-0802">TPR repeat</keyword>
<evidence type="ECO:0000259" key="9">
    <source>
        <dbReference type="Pfam" id="PF13844"/>
    </source>
</evidence>
<evidence type="ECO:0000256" key="8">
    <source>
        <dbReference type="PROSITE-ProRule" id="PRU00339"/>
    </source>
</evidence>
<dbReference type="InterPro" id="IPR011990">
    <property type="entry name" value="TPR-like_helical_dom_sf"/>
</dbReference>
<reference evidence="10" key="1">
    <citation type="journal article" date="2021" name="Front. Microbiol.">
        <title>Comprehensive Comparative Genomics and Phenotyping of Methylobacterium Species.</title>
        <authorList>
            <person name="Alessa O."/>
            <person name="Ogura Y."/>
            <person name="Fujitani Y."/>
            <person name="Takami H."/>
            <person name="Hayashi T."/>
            <person name="Sahin N."/>
            <person name="Tani A."/>
        </authorList>
    </citation>
    <scope>NUCLEOTIDE SEQUENCE</scope>
    <source>
        <strain evidence="10">NBRC 15689</strain>
    </source>
</reference>
<dbReference type="SUPFAM" id="SSF48452">
    <property type="entry name" value="TPR-like"/>
    <property type="match status" value="1"/>
</dbReference>
<dbReference type="Gene3D" id="3.40.50.2000">
    <property type="entry name" value="Glycogen Phosphorylase B"/>
    <property type="match status" value="1"/>
</dbReference>
<comment type="caution">
    <text evidence="10">The sequence shown here is derived from an EMBL/GenBank/DDBJ whole genome shotgun (WGS) entry which is preliminary data.</text>
</comment>
<keyword evidence="5" id="KW-0808">Transferase</keyword>
<dbReference type="Pfam" id="PF13844">
    <property type="entry name" value="Glyco_transf_41"/>
    <property type="match status" value="2"/>
</dbReference>
<evidence type="ECO:0000256" key="1">
    <source>
        <dbReference type="ARBA" id="ARBA00004922"/>
    </source>
</evidence>
<evidence type="ECO:0000256" key="3">
    <source>
        <dbReference type="ARBA" id="ARBA00011970"/>
    </source>
</evidence>
<keyword evidence="10" id="KW-0378">Hydrolase</keyword>
<dbReference type="PROSITE" id="PS50005">
    <property type="entry name" value="TPR"/>
    <property type="match status" value="2"/>
</dbReference>
<feature type="domain" description="O-GlcNAc transferase C-terminal" evidence="9">
    <location>
        <begin position="517"/>
        <end position="686"/>
    </location>
</feature>
<proteinExistence type="inferred from homology"/>
<dbReference type="Pfam" id="PF13374">
    <property type="entry name" value="TPR_10"/>
    <property type="match status" value="1"/>
</dbReference>
<dbReference type="Gene3D" id="1.25.40.10">
    <property type="entry name" value="Tetratricopeptide repeat domain"/>
    <property type="match status" value="3"/>
</dbReference>
<dbReference type="Gene3D" id="3.40.50.11380">
    <property type="match status" value="1"/>
</dbReference>
<comment type="similarity">
    <text evidence="2">Belongs to the glycosyltransferase 41 family. O-GlcNAc transferase subfamily.</text>
</comment>
<dbReference type="InterPro" id="IPR051939">
    <property type="entry name" value="Glycosyltr_41/O-GlcNAc_trsf"/>
</dbReference>
<keyword evidence="10" id="KW-0645">Protease</keyword>